<dbReference type="AlphaFoldDB" id="A0A8X6UUV7"/>
<evidence type="ECO:0000313" key="1">
    <source>
        <dbReference type="EMBL" id="GFX93571.1"/>
    </source>
</evidence>
<organism evidence="1 2">
    <name type="scientific">Trichonephila clavipes</name>
    <name type="common">Golden silk orbweaver</name>
    <name type="synonym">Nephila clavipes</name>
    <dbReference type="NCBI Taxonomy" id="2585209"/>
    <lineage>
        <taxon>Eukaryota</taxon>
        <taxon>Metazoa</taxon>
        <taxon>Ecdysozoa</taxon>
        <taxon>Arthropoda</taxon>
        <taxon>Chelicerata</taxon>
        <taxon>Arachnida</taxon>
        <taxon>Araneae</taxon>
        <taxon>Araneomorphae</taxon>
        <taxon>Entelegynae</taxon>
        <taxon>Araneoidea</taxon>
        <taxon>Nephilidae</taxon>
        <taxon>Trichonephila</taxon>
    </lineage>
</organism>
<evidence type="ECO:0000313" key="2">
    <source>
        <dbReference type="Proteomes" id="UP000887159"/>
    </source>
</evidence>
<dbReference type="EMBL" id="BMAU01021175">
    <property type="protein sequence ID" value="GFX93571.1"/>
    <property type="molecule type" value="Genomic_DNA"/>
</dbReference>
<dbReference type="Proteomes" id="UP000887159">
    <property type="component" value="Unassembled WGS sequence"/>
</dbReference>
<proteinExistence type="predicted"/>
<reference evidence="1" key="1">
    <citation type="submission" date="2020-08" db="EMBL/GenBank/DDBJ databases">
        <title>Multicomponent nature underlies the extraordinary mechanical properties of spider dragline silk.</title>
        <authorList>
            <person name="Kono N."/>
            <person name="Nakamura H."/>
            <person name="Mori M."/>
            <person name="Yoshida Y."/>
            <person name="Ohtoshi R."/>
            <person name="Malay A.D."/>
            <person name="Moran D.A.P."/>
            <person name="Tomita M."/>
            <person name="Numata K."/>
            <person name="Arakawa K."/>
        </authorList>
    </citation>
    <scope>NUCLEOTIDE SEQUENCE</scope>
</reference>
<accession>A0A8X6UUV7</accession>
<protein>
    <submittedName>
        <fullName evidence="1">Uncharacterized protein</fullName>
    </submittedName>
</protein>
<gene>
    <name evidence="1" type="ORF">TNCV_1587491</name>
</gene>
<comment type="caution">
    <text evidence="1">The sequence shown here is derived from an EMBL/GenBank/DDBJ whole genome shotgun (WGS) entry which is preliminary data.</text>
</comment>
<keyword evidence="2" id="KW-1185">Reference proteome</keyword>
<name>A0A8X6UUV7_TRICX</name>
<sequence length="102" mass="11182">MCLILFETESSQDITSAREPDSVEVCSGGCLNSQFRAIAGRADYQYLLSLSVGVWRKFHLSAGIAVGTFFPTAAVNVLSTIQASKEDSFQSSLRRCSINMFF</sequence>